<sequence length="137" mass="15519">MKPETALKLVSDYSALTRAIRECKKEIGQHLDQCNGLKGFRRETEFIPPDEFLPEGYTQPTARSNGDQETHLKGWYTPETVEDHWGGEGRLDYLEIGEDESDECPHCYAAHLVIQKRKALRRSLGAVKSAMTRLGAQ</sequence>
<dbReference type="Proteomes" id="UP000494183">
    <property type="component" value="Unassembled WGS sequence"/>
</dbReference>
<gene>
    <name evidence="2" type="ORF">LMG6000_02217</name>
</gene>
<reference evidence="2 3" key="1">
    <citation type="submission" date="2020-04" db="EMBL/GenBank/DDBJ databases">
        <authorList>
            <person name="De Canck E."/>
        </authorList>
    </citation>
    <scope>NUCLEOTIDE SEQUENCE [LARGE SCALE GENOMIC DNA]</scope>
    <source>
        <strain evidence="2 3">LMG 6000</strain>
    </source>
</reference>
<dbReference type="AlphaFoldDB" id="A0A6S7F8T8"/>
<organism evidence="2 3">
    <name type="scientific">Achromobacter insolitus</name>
    <dbReference type="NCBI Taxonomy" id="217204"/>
    <lineage>
        <taxon>Bacteria</taxon>
        <taxon>Pseudomonadati</taxon>
        <taxon>Pseudomonadota</taxon>
        <taxon>Betaproteobacteria</taxon>
        <taxon>Burkholderiales</taxon>
        <taxon>Alcaligenaceae</taxon>
        <taxon>Achromobacter</taxon>
    </lineage>
</organism>
<name>A0A6S7F8T8_9BURK</name>
<keyword evidence="3" id="KW-1185">Reference proteome</keyword>
<protein>
    <submittedName>
        <fullName evidence="2">Uncharacterized protein</fullName>
    </submittedName>
</protein>
<evidence type="ECO:0000256" key="1">
    <source>
        <dbReference type="SAM" id="MobiDB-lite"/>
    </source>
</evidence>
<proteinExistence type="predicted"/>
<dbReference type="EMBL" id="CADILH010000003">
    <property type="protein sequence ID" value="CAB3931564.1"/>
    <property type="molecule type" value="Genomic_DNA"/>
</dbReference>
<dbReference type="RefSeq" id="WP_175201618.1">
    <property type="nucleotide sequence ID" value="NZ_CADILH010000003.1"/>
</dbReference>
<evidence type="ECO:0000313" key="2">
    <source>
        <dbReference type="EMBL" id="CAB3931564.1"/>
    </source>
</evidence>
<evidence type="ECO:0000313" key="3">
    <source>
        <dbReference type="Proteomes" id="UP000494183"/>
    </source>
</evidence>
<feature type="region of interest" description="Disordered" evidence="1">
    <location>
        <begin position="49"/>
        <end position="71"/>
    </location>
</feature>
<accession>A0A6S7F8T8</accession>